<keyword evidence="1" id="KW-1133">Transmembrane helix</keyword>
<dbReference type="RefSeq" id="XP_036355903.1">
    <property type="nucleotide sequence ID" value="XM_036500010.1"/>
</dbReference>
<evidence type="ECO:0000313" key="2">
    <source>
        <dbReference type="Proteomes" id="UP000515154"/>
    </source>
</evidence>
<dbReference type="SUPFAM" id="SSF48726">
    <property type="entry name" value="Immunoglobulin"/>
    <property type="match status" value="1"/>
</dbReference>
<reference evidence="3" key="1">
    <citation type="submission" date="2025-08" db="UniProtKB">
        <authorList>
            <consortium name="RefSeq"/>
        </authorList>
    </citation>
    <scope>IDENTIFICATION</scope>
</reference>
<proteinExistence type="predicted"/>
<dbReference type="AlphaFoldDB" id="A0A7E6EKN4"/>
<dbReference type="Gene3D" id="2.60.40.10">
    <property type="entry name" value="Immunoglobulins"/>
    <property type="match status" value="1"/>
</dbReference>
<name>A0A7E6EKN4_9MOLL</name>
<evidence type="ECO:0000313" key="3">
    <source>
        <dbReference type="RefSeq" id="XP_036355903.1"/>
    </source>
</evidence>
<gene>
    <name evidence="3" type="primary">LOC115231260</name>
</gene>
<accession>A0A7E6EKN4</accession>
<protein>
    <submittedName>
        <fullName evidence="3">Uncharacterized protein LOC115231260 isoform X1</fullName>
    </submittedName>
</protein>
<dbReference type="InterPro" id="IPR036179">
    <property type="entry name" value="Ig-like_dom_sf"/>
</dbReference>
<dbReference type="InterPro" id="IPR013783">
    <property type="entry name" value="Ig-like_fold"/>
</dbReference>
<keyword evidence="1" id="KW-0812">Transmembrane</keyword>
<feature type="transmembrane region" description="Helical" evidence="1">
    <location>
        <begin position="343"/>
        <end position="366"/>
    </location>
</feature>
<sequence>MLEAVIKGTVESESHYIYSRLGHNLQFTIMDILQFCVFALCFCLMKARLYKIFQTENVVLNGNTTLHIEVPNMERPVTWRCGTRKYECDNVCYKGAEFRVTQSGNSSSLWIRKVTKDLLDWTFHDNNYNIGKFDLKANGPTKVEAYEIIQNDNGALSVSSTLQVEIPNMKRPTVWKYNNYKYECDRTCANSAEYRVTQKGDISTLWIRNVTKERLTWKFEEDNLNYEKFDLKIHSSTRTEIYKITQNGPVALGGSVTLHIEVAGMKRIVGWKNDYGRYECDMTCYNRSNHEVTQNGNSSKLLIRNVTKQDLTWYFCDLYLCSGNYSLKIKDETTNGPRPRIPVYAVVILSLLGFVVILLIICFFIYRYNPCNMRETFVTYYTSCIEHWRHRNVIYRPPKT</sequence>
<keyword evidence="2" id="KW-1185">Reference proteome</keyword>
<keyword evidence="1" id="KW-0472">Membrane</keyword>
<evidence type="ECO:0000256" key="1">
    <source>
        <dbReference type="SAM" id="Phobius"/>
    </source>
</evidence>
<dbReference type="Proteomes" id="UP000515154">
    <property type="component" value="Unplaced"/>
</dbReference>
<organism evidence="2 3">
    <name type="scientific">Octopus sinensis</name>
    <name type="common">East Asian common octopus</name>
    <dbReference type="NCBI Taxonomy" id="2607531"/>
    <lineage>
        <taxon>Eukaryota</taxon>
        <taxon>Metazoa</taxon>
        <taxon>Spiralia</taxon>
        <taxon>Lophotrochozoa</taxon>
        <taxon>Mollusca</taxon>
        <taxon>Cephalopoda</taxon>
        <taxon>Coleoidea</taxon>
        <taxon>Octopodiformes</taxon>
        <taxon>Octopoda</taxon>
        <taxon>Incirrata</taxon>
        <taxon>Octopodidae</taxon>
        <taxon>Octopus</taxon>
    </lineage>
</organism>